<comment type="caution">
    <text evidence="6">The sequence shown here is derived from an EMBL/GenBank/DDBJ whole genome shotgun (WGS) entry which is preliminary data.</text>
</comment>
<dbReference type="InterPro" id="IPR036477">
    <property type="entry name" value="Formyl_transf_N_sf"/>
</dbReference>
<dbReference type="AlphaFoldDB" id="A0A095Z8L2"/>
<gene>
    <name evidence="4" type="primary">purN</name>
    <name evidence="6" type="ORF">HMPREF2130_04655</name>
</gene>
<keyword evidence="7" id="KW-1185">Reference proteome</keyword>
<dbReference type="EC" id="2.1.2.2" evidence="4"/>
<dbReference type="InterPro" id="IPR004607">
    <property type="entry name" value="GART"/>
</dbReference>
<dbReference type="EMBL" id="JRNI01000017">
    <property type="protein sequence ID" value="KGF31080.1"/>
    <property type="molecule type" value="Genomic_DNA"/>
</dbReference>
<reference evidence="6 7" key="1">
    <citation type="submission" date="2014-07" db="EMBL/GenBank/DDBJ databases">
        <authorList>
            <person name="McCorrison J."/>
            <person name="Sanka R."/>
            <person name="Torralba M."/>
            <person name="Gillis M."/>
            <person name="Haft D.H."/>
            <person name="Methe B."/>
            <person name="Sutton G."/>
            <person name="Nelson K.E."/>
        </authorList>
    </citation>
    <scope>NUCLEOTIDE SEQUENCE [LARGE SCALE GENOMIC DNA]</scope>
    <source>
        <strain evidence="6 7">DNF00040</strain>
    </source>
</reference>
<keyword evidence="3 4" id="KW-0658">Purine biosynthesis</keyword>
<name>A0A095Z8L2_9BURK</name>
<dbReference type="InterPro" id="IPR002376">
    <property type="entry name" value="Formyl_transf_N"/>
</dbReference>
<comment type="similarity">
    <text evidence="4">Belongs to the GART family.</text>
</comment>
<evidence type="ECO:0000313" key="6">
    <source>
        <dbReference type="EMBL" id="KGF31080.1"/>
    </source>
</evidence>
<feature type="binding site" evidence="4">
    <location>
        <begin position="108"/>
        <end position="111"/>
    </location>
    <ligand>
        <name>(6R)-10-formyltetrahydrofolate</name>
        <dbReference type="ChEBI" id="CHEBI:195366"/>
    </ligand>
</feature>
<sequence>MSSSIETTLSTRSQAAATKTQRIVILISGRGSNMQSIVRMAQARQDMEVVAVIANRADSVGLLWAKEQGISTQLVAHRDYPDRLAFDRALMACIDSYQPDWVILAGFMRILTDVFVSHYMAKLINIHPSLLPLFPGLDTHQRALEAGCTVHGSTVHFVTPELDAGPTIAQSLVPVLPSDDEASLTSRVLAIEHQLYPAVIDYLVSGVCYLDEQGQVQWTKPAQRLFAHPGLKDFLSN</sequence>
<feature type="binding site" evidence="4">
    <location>
        <begin position="31"/>
        <end position="33"/>
    </location>
    <ligand>
        <name>N(1)-(5-phospho-beta-D-ribosyl)glycinamide</name>
        <dbReference type="ChEBI" id="CHEBI:143788"/>
    </ligand>
</feature>
<dbReference type="eggNOG" id="COG0299">
    <property type="taxonomic scope" value="Bacteria"/>
</dbReference>
<feature type="binding site" evidence="4">
    <location>
        <position position="125"/>
    </location>
    <ligand>
        <name>(6R)-10-formyltetrahydrofolate</name>
        <dbReference type="ChEBI" id="CHEBI:195366"/>
    </ligand>
</feature>
<dbReference type="CDD" id="cd08645">
    <property type="entry name" value="FMT_core_GART"/>
    <property type="match status" value="1"/>
</dbReference>
<feature type="active site" description="Proton donor" evidence="4">
    <location>
        <position position="127"/>
    </location>
</feature>
<dbReference type="RefSeq" id="WP_052043590.1">
    <property type="nucleotide sequence ID" value="NZ_JRNI01000017.1"/>
</dbReference>
<feature type="site" description="Raises pKa of active site His" evidence="4">
    <location>
        <position position="163"/>
    </location>
</feature>
<dbReference type="PANTHER" id="PTHR43369">
    <property type="entry name" value="PHOSPHORIBOSYLGLYCINAMIDE FORMYLTRANSFERASE"/>
    <property type="match status" value="1"/>
</dbReference>
<dbReference type="GO" id="GO:0004644">
    <property type="term" value="F:phosphoribosylglycinamide formyltransferase activity"/>
    <property type="evidence" value="ECO:0007669"/>
    <property type="project" value="UniProtKB-UniRule"/>
</dbReference>
<evidence type="ECO:0000256" key="2">
    <source>
        <dbReference type="ARBA" id="ARBA00022679"/>
    </source>
</evidence>
<dbReference type="Gene3D" id="3.40.50.170">
    <property type="entry name" value="Formyl transferase, N-terminal domain"/>
    <property type="match status" value="1"/>
</dbReference>
<evidence type="ECO:0000259" key="5">
    <source>
        <dbReference type="Pfam" id="PF00551"/>
    </source>
</evidence>
<evidence type="ECO:0000256" key="3">
    <source>
        <dbReference type="ARBA" id="ARBA00022755"/>
    </source>
</evidence>
<dbReference type="GO" id="GO:0006189">
    <property type="term" value="P:'de novo' IMP biosynthetic process"/>
    <property type="evidence" value="ECO:0007669"/>
    <property type="project" value="UniProtKB-UniRule"/>
</dbReference>
<dbReference type="NCBIfam" id="TIGR00639">
    <property type="entry name" value="PurN"/>
    <property type="match status" value="1"/>
</dbReference>
<comment type="pathway">
    <text evidence="1 4">Purine metabolism; IMP biosynthesis via de novo pathway; N(2)-formyl-N(1)-(5-phospho-D-ribosyl)glycinamide from N(1)-(5-phospho-D-ribosyl)glycinamide (10-formyl THF route): step 1/1.</text>
</comment>
<feature type="binding site" evidence="4">
    <location>
        <position position="83"/>
    </location>
    <ligand>
        <name>(6R)-10-formyltetrahydrofolate</name>
        <dbReference type="ChEBI" id="CHEBI:195366"/>
    </ligand>
</feature>
<dbReference type="Proteomes" id="UP000029629">
    <property type="component" value="Unassembled WGS sequence"/>
</dbReference>
<dbReference type="UniPathway" id="UPA00074">
    <property type="reaction ID" value="UER00126"/>
</dbReference>
<dbReference type="SUPFAM" id="SSF53328">
    <property type="entry name" value="Formyltransferase"/>
    <property type="match status" value="1"/>
</dbReference>
<dbReference type="PANTHER" id="PTHR43369:SF2">
    <property type="entry name" value="PHOSPHORIBOSYLGLYCINAMIDE FORMYLTRANSFERASE"/>
    <property type="match status" value="1"/>
</dbReference>
<keyword evidence="2 4" id="KW-0808">Transferase</keyword>
<accession>A0A095Z8L2</accession>
<evidence type="ECO:0000256" key="4">
    <source>
        <dbReference type="HAMAP-Rule" id="MF_01930"/>
    </source>
</evidence>
<dbReference type="HAMAP" id="MF_01930">
    <property type="entry name" value="PurN"/>
    <property type="match status" value="1"/>
</dbReference>
<comment type="catalytic activity">
    <reaction evidence="4">
        <text>N(1)-(5-phospho-beta-D-ribosyl)glycinamide + (6R)-10-formyltetrahydrofolate = N(2)-formyl-N(1)-(5-phospho-beta-D-ribosyl)glycinamide + (6S)-5,6,7,8-tetrahydrofolate + H(+)</text>
        <dbReference type="Rhea" id="RHEA:15053"/>
        <dbReference type="ChEBI" id="CHEBI:15378"/>
        <dbReference type="ChEBI" id="CHEBI:57453"/>
        <dbReference type="ChEBI" id="CHEBI:143788"/>
        <dbReference type="ChEBI" id="CHEBI:147286"/>
        <dbReference type="ChEBI" id="CHEBI:195366"/>
        <dbReference type="EC" id="2.1.2.2"/>
    </reaction>
</comment>
<proteinExistence type="inferred from homology"/>
<evidence type="ECO:0000313" key="7">
    <source>
        <dbReference type="Proteomes" id="UP000029629"/>
    </source>
</evidence>
<dbReference type="GO" id="GO:0005829">
    <property type="term" value="C:cytosol"/>
    <property type="evidence" value="ECO:0007669"/>
    <property type="project" value="TreeGrafter"/>
</dbReference>
<organism evidence="6 7">
    <name type="scientific">Oligella urethralis DNF00040</name>
    <dbReference type="NCBI Taxonomy" id="1401065"/>
    <lineage>
        <taxon>Bacteria</taxon>
        <taxon>Pseudomonadati</taxon>
        <taxon>Pseudomonadota</taxon>
        <taxon>Betaproteobacteria</taxon>
        <taxon>Burkholderiales</taxon>
        <taxon>Alcaligenaceae</taxon>
        <taxon>Oligella</taxon>
    </lineage>
</organism>
<dbReference type="Pfam" id="PF00551">
    <property type="entry name" value="Formyl_trans_N"/>
    <property type="match status" value="1"/>
</dbReference>
<evidence type="ECO:0000256" key="1">
    <source>
        <dbReference type="ARBA" id="ARBA00005054"/>
    </source>
</evidence>
<comment type="function">
    <text evidence="4">Catalyzes the transfer of a formyl group from 10-formyltetrahydrofolate to 5-phospho-ribosyl-glycinamide (GAR), producing 5-phospho-ribosyl-N-formylglycinamide (FGAR) and tetrahydrofolate.</text>
</comment>
<protein>
    <recommendedName>
        <fullName evidence="4">Phosphoribosylglycinamide formyltransferase</fullName>
        <ecNumber evidence="4">2.1.2.2</ecNumber>
    </recommendedName>
    <alternativeName>
        <fullName evidence="4">5'-phosphoribosylglycinamide transformylase</fullName>
    </alternativeName>
    <alternativeName>
        <fullName evidence="4">GAR transformylase</fullName>
        <shortName evidence="4">GART</shortName>
    </alternativeName>
</protein>
<dbReference type="OrthoDB" id="9806170at2"/>
<feature type="domain" description="Formyl transferase N-terminal" evidence="5">
    <location>
        <begin position="22"/>
        <end position="200"/>
    </location>
</feature>